<keyword evidence="1" id="KW-1133">Transmembrane helix</keyword>
<proteinExistence type="predicted"/>
<evidence type="ECO:0000259" key="2">
    <source>
        <dbReference type="Pfam" id="PF04773"/>
    </source>
</evidence>
<comment type="caution">
    <text evidence="4">The sequence shown here is derived from an EMBL/GenBank/DDBJ whole genome shotgun (WGS) entry which is preliminary data.</text>
</comment>
<organism evidence="4 5">
    <name type="scientific">Aureibacter tunicatorum</name>
    <dbReference type="NCBI Taxonomy" id="866807"/>
    <lineage>
        <taxon>Bacteria</taxon>
        <taxon>Pseudomonadati</taxon>
        <taxon>Bacteroidota</taxon>
        <taxon>Cytophagia</taxon>
        <taxon>Cytophagales</taxon>
        <taxon>Persicobacteraceae</taxon>
        <taxon>Aureibacter</taxon>
    </lineage>
</organism>
<keyword evidence="1" id="KW-0812">Transmembrane</keyword>
<dbReference type="PIRSF" id="PIRSF018266">
    <property type="entry name" value="FecR"/>
    <property type="match status" value="1"/>
</dbReference>
<sequence>MEDKDYLLLMEFARGSLTSEERQKVEERLLEEEELRETLSIIMEMENQSDMLNVPKFNLATGRSKLAEKMYEMEKVAESTELSKIVEQETNSRPIRMNRRWIAVAASFALLLMASIGGYLQYSQEEKLWNTIAVELGEKREVILEDGSKVVLNSGSKLKYPLAFNKGHREVYLEGEAFFDVESDSTRPFLVHTAHVVGRVLGTSFNIRAFGDEKTFKASLVSGRLNLEYGKEKPVILKPEEEYVLDIDKSSFEVRNFKAKEVCQWKDNVLLFSHKSVHEVFAELERWYGVEVIGARQFDRSMTINASFKNESVDQVMEGLAFVLDFEYEIEDGYVRIQKGTLEK</sequence>
<dbReference type="PANTHER" id="PTHR30273">
    <property type="entry name" value="PERIPLASMIC SIGNAL SENSOR AND SIGMA FACTOR ACTIVATOR FECR-RELATED"/>
    <property type="match status" value="1"/>
</dbReference>
<dbReference type="Gene3D" id="2.60.120.1440">
    <property type="match status" value="1"/>
</dbReference>
<dbReference type="AlphaFoldDB" id="A0AAE3XML9"/>
<dbReference type="InterPro" id="IPR006860">
    <property type="entry name" value="FecR"/>
</dbReference>
<dbReference type="Gene3D" id="3.55.50.30">
    <property type="match status" value="1"/>
</dbReference>
<protein>
    <submittedName>
        <fullName evidence="4">Ferric-dicitrate binding protein FerR (Iron transport regulator)</fullName>
    </submittedName>
</protein>
<accession>A0AAE3XML9</accession>
<dbReference type="Pfam" id="PF16344">
    <property type="entry name" value="FecR_C"/>
    <property type="match status" value="1"/>
</dbReference>
<dbReference type="InterPro" id="IPR012373">
    <property type="entry name" value="Ferrdict_sens_TM"/>
</dbReference>
<feature type="transmembrane region" description="Helical" evidence="1">
    <location>
        <begin position="101"/>
        <end position="122"/>
    </location>
</feature>
<keyword evidence="5" id="KW-1185">Reference proteome</keyword>
<gene>
    <name evidence="4" type="ORF">HNQ88_001800</name>
</gene>
<feature type="domain" description="Protein FecR C-terminal" evidence="3">
    <location>
        <begin position="270"/>
        <end position="336"/>
    </location>
</feature>
<evidence type="ECO:0000313" key="4">
    <source>
        <dbReference type="EMBL" id="MDR6238763.1"/>
    </source>
</evidence>
<evidence type="ECO:0000313" key="5">
    <source>
        <dbReference type="Proteomes" id="UP001185092"/>
    </source>
</evidence>
<dbReference type="PANTHER" id="PTHR30273:SF2">
    <property type="entry name" value="PROTEIN FECR"/>
    <property type="match status" value="1"/>
</dbReference>
<dbReference type="Pfam" id="PF04773">
    <property type="entry name" value="FecR"/>
    <property type="match status" value="1"/>
</dbReference>
<dbReference type="EMBL" id="JAVDQD010000002">
    <property type="protein sequence ID" value="MDR6238763.1"/>
    <property type="molecule type" value="Genomic_DNA"/>
</dbReference>
<keyword evidence="1" id="KW-0472">Membrane</keyword>
<dbReference type="GO" id="GO:0016989">
    <property type="term" value="F:sigma factor antagonist activity"/>
    <property type="evidence" value="ECO:0007669"/>
    <property type="project" value="TreeGrafter"/>
</dbReference>
<feature type="domain" description="FecR protein" evidence="2">
    <location>
        <begin position="131"/>
        <end position="224"/>
    </location>
</feature>
<dbReference type="InterPro" id="IPR032508">
    <property type="entry name" value="FecR_C"/>
</dbReference>
<reference evidence="4" key="1">
    <citation type="submission" date="2023-07" db="EMBL/GenBank/DDBJ databases">
        <title>Genomic Encyclopedia of Type Strains, Phase IV (KMG-IV): sequencing the most valuable type-strain genomes for metagenomic binning, comparative biology and taxonomic classification.</title>
        <authorList>
            <person name="Goeker M."/>
        </authorList>
    </citation>
    <scope>NUCLEOTIDE SEQUENCE</scope>
    <source>
        <strain evidence="4">DSM 26174</strain>
    </source>
</reference>
<name>A0AAE3XML9_9BACT</name>
<evidence type="ECO:0000259" key="3">
    <source>
        <dbReference type="Pfam" id="PF16344"/>
    </source>
</evidence>
<dbReference type="Proteomes" id="UP001185092">
    <property type="component" value="Unassembled WGS sequence"/>
</dbReference>
<evidence type="ECO:0000256" key="1">
    <source>
        <dbReference type="SAM" id="Phobius"/>
    </source>
</evidence>
<dbReference type="RefSeq" id="WP_309938271.1">
    <property type="nucleotide sequence ID" value="NZ_AP025305.1"/>
</dbReference>